<dbReference type="RefSeq" id="WP_105063586.1">
    <property type="nucleotide sequence ID" value="NZ_BSOU01000002.1"/>
</dbReference>
<proteinExistence type="inferred from homology"/>
<evidence type="ECO:0000256" key="3">
    <source>
        <dbReference type="ARBA" id="ARBA00023125"/>
    </source>
</evidence>
<dbReference type="AlphaFoldDB" id="A0A2S7X642"/>
<dbReference type="PANTHER" id="PTHR30118">
    <property type="entry name" value="HTH-TYPE TRANSCRIPTIONAL REGULATOR LEUO-RELATED"/>
    <property type="match status" value="1"/>
</dbReference>
<dbReference type="Proteomes" id="UP000239273">
    <property type="component" value="Unassembled WGS sequence"/>
</dbReference>
<dbReference type="PANTHER" id="PTHR30118:SF15">
    <property type="entry name" value="TRANSCRIPTIONAL REGULATORY PROTEIN"/>
    <property type="match status" value="1"/>
</dbReference>
<name>A0A2S7X642_9GAMM</name>
<feature type="domain" description="HTH lysR-type" evidence="5">
    <location>
        <begin position="1"/>
        <end position="59"/>
    </location>
</feature>
<dbReference type="SUPFAM" id="SSF53850">
    <property type="entry name" value="Periplasmic binding protein-like II"/>
    <property type="match status" value="1"/>
</dbReference>
<organism evidence="7 8">
    <name type="scientific">Aliivibrio sifiae</name>
    <dbReference type="NCBI Taxonomy" id="566293"/>
    <lineage>
        <taxon>Bacteria</taxon>
        <taxon>Pseudomonadati</taxon>
        <taxon>Pseudomonadota</taxon>
        <taxon>Gammaproteobacteria</taxon>
        <taxon>Vibrionales</taxon>
        <taxon>Vibrionaceae</taxon>
        <taxon>Aliivibrio</taxon>
    </lineage>
</organism>
<gene>
    <name evidence="7" type="ORF">BTO23_11615</name>
    <name evidence="6" type="ORF">GCM10007855_09820</name>
</gene>
<dbReference type="GO" id="GO:0003700">
    <property type="term" value="F:DNA-binding transcription factor activity"/>
    <property type="evidence" value="ECO:0007669"/>
    <property type="project" value="InterPro"/>
</dbReference>
<dbReference type="Pfam" id="PF03466">
    <property type="entry name" value="LysR_substrate"/>
    <property type="match status" value="1"/>
</dbReference>
<reference evidence="6" key="1">
    <citation type="journal article" date="2014" name="Int. J. Syst. Evol. Microbiol.">
        <title>Complete genome of a new Firmicutes species belonging to the dominant human colonic microbiota ('Ruminococcus bicirculans') reveals two chromosomes and a selective capacity to utilize plant glucans.</title>
        <authorList>
            <consortium name="NISC Comparative Sequencing Program"/>
            <person name="Wegmann U."/>
            <person name="Louis P."/>
            <person name="Goesmann A."/>
            <person name="Henrissat B."/>
            <person name="Duncan S.H."/>
            <person name="Flint H.J."/>
        </authorList>
    </citation>
    <scope>NUCLEOTIDE SEQUENCE</scope>
    <source>
        <strain evidence="6">NBRC 105001</strain>
    </source>
</reference>
<comment type="caution">
    <text evidence="7">The sequence shown here is derived from an EMBL/GenBank/DDBJ whole genome shotgun (WGS) entry which is preliminary data.</text>
</comment>
<reference evidence="9" key="3">
    <citation type="journal article" date="2019" name="Int. J. Syst. Evol. Microbiol.">
        <title>The Global Catalogue of Microorganisms (GCM) 10K type strain sequencing project: providing services to taxonomists for standard genome sequencing and annotation.</title>
        <authorList>
            <consortium name="The Broad Institute Genomics Platform"/>
            <consortium name="The Broad Institute Genome Sequencing Center for Infectious Disease"/>
            <person name="Wu L."/>
            <person name="Ma J."/>
        </authorList>
    </citation>
    <scope>NUCLEOTIDE SEQUENCE [LARGE SCALE GENOMIC DNA]</scope>
    <source>
        <strain evidence="9">NBRC 105001</strain>
    </source>
</reference>
<evidence type="ECO:0000313" key="6">
    <source>
        <dbReference type="EMBL" id="GLR74108.1"/>
    </source>
</evidence>
<accession>A0A2S7X642</accession>
<keyword evidence="9" id="KW-1185">Reference proteome</keyword>
<dbReference type="EMBL" id="MSCP01000002">
    <property type="protein sequence ID" value="PQJ86783.1"/>
    <property type="molecule type" value="Genomic_DNA"/>
</dbReference>
<evidence type="ECO:0000256" key="2">
    <source>
        <dbReference type="ARBA" id="ARBA00023015"/>
    </source>
</evidence>
<evidence type="ECO:0000256" key="4">
    <source>
        <dbReference type="ARBA" id="ARBA00023163"/>
    </source>
</evidence>
<evidence type="ECO:0000313" key="8">
    <source>
        <dbReference type="Proteomes" id="UP000239273"/>
    </source>
</evidence>
<dbReference type="InterPro" id="IPR050389">
    <property type="entry name" value="LysR-type_TF"/>
</dbReference>
<protein>
    <submittedName>
        <fullName evidence="7">LysR family transcriptional regulator</fullName>
    </submittedName>
</protein>
<dbReference type="SUPFAM" id="SSF46785">
    <property type="entry name" value="Winged helix' DNA-binding domain"/>
    <property type="match status" value="1"/>
</dbReference>
<evidence type="ECO:0000259" key="5">
    <source>
        <dbReference type="PROSITE" id="PS50931"/>
    </source>
</evidence>
<dbReference type="InterPro" id="IPR005119">
    <property type="entry name" value="LysR_subst-bd"/>
</dbReference>
<dbReference type="PROSITE" id="PS50931">
    <property type="entry name" value="HTH_LYSR"/>
    <property type="match status" value="1"/>
</dbReference>
<keyword evidence="3" id="KW-0238">DNA-binding</keyword>
<dbReference type="Pfam" id="PF00126">
    <property type="entry name" value="HTH_1"/>
    <property type="match status" value="1"/>
</dbReference>
<reference evidence="7 8" key="2">
    <citation type="submission" date="2016-12" db="EMBL/GenBank/DDBJ databases">
        <title>Diversity of luminous bacteria.</title>
        <authorList>
            <person name="Yoshizawa S."/>
            <person name="Kogure K."/>
        </authorList>
    </citation>
    <scope>NUCLEOTIDE SEQUENCE [LARGE SCALE GENOMIC DNA]</scope>
    <source>
        <strain evidence="7 8">NBRC 105001</strain>
    </source>
</reference>
<dbReference type="InterPro" id="IPR000847">
    <property type="entry name" value="LysR_HTH_N"/>
</dbReference>
<dbReference type="Gene3D" id="3.40.190.10">
    <property type="entry name" value="Periplasmic binding protein-like II"/>
    <property type="match status" value="2"/>
</dbReference>
<dbReference type="InterPro" id="IPR036390">
    <property type="entry name" value="WH_DNA-bd_sf"/>
</dbReference>
<dbReference type="InterPro" id="IPR037402">
    <property type="entry name" value="YidZ_PBP2"/>
</dbReference>
<dbReference type="OrthoDB" id="6621790at2"/>
<dbReference type="Gene3D" id="1.10.10.10">
    <property type="entry name" value="Winged helix-like DNA-binding domain superfamily/Winged helix DNA-binding domain"/>
    <property type="match status" value="1"/>
</dbReference>
<dbReference type="Proteomes" id="UP001156660">
    <property type="component" value="Unassembled WGS sequence"/>
</dbReference>
<evidence type="ECO:0000256" key="1">
    <source>
        <dbReference type="ARBA" id="ARBA00009437"/>
    </source>
</evidence>
<keyword evidence="4" id="KW-0804">Transcription</keyword>
<dbReference type="GO" id="GO:0003677">
    <property type="term" value="F:DNA binding"/>
    <property type="evidence" value="ECO:0007669"/>
    <property type="project" value="UniProtKB-KW"/>
</dbReference>
<sequence>MNNYKLLRPLYTLLQTRSLTESARRLNVTQSAMSRTLTQIRSAFDDPILIREGNQFVVSEKGEALLKKLPSILLTLDGLYEVEVFSPKECTREFSLAYTAFLSESIVPVICKEIVAHAPNASLYAQLWQEQHIQALSDNKIELVASTLDHFPENIYGKKLIDDEYVIIMSDSHPLANQPLSQQAYFESKHVLVHGLREMKQYVSELFQQHKKKRKVLAKTPSFTSAIELVCQTDALVTAPLHIAGQFADKLPITIQPLPFELPLHSYYLLWHSKYQNDSAHRWFREQSFSLLQQHLKETYEEGHRYLPITNGG</sequence>
<dbReference type="InterPro" id="IPR036388">
    <property type="entry name" value="WH-like_DNA-bd_sf"/>
</dbReference>
<comment type="similarity">
    <text evidence="1">Belongs to the LysR transcriptional regulatory family.</text>
</comment>
<dbReference type="EMBL" id="BSOU01000002">
    <property type="protein sequence ID" value="GLR74108.1"/>
    <property type="molecule type" value="Genomic_DNA"/>
</dbReference>
<reference evidence="6" key="4">
    <citation type="submission" date="2023-01" db="EMBL/GenBank/DDBJ databases">
        <title>Draft genome sequence of Aliivibrio sifiae strain NBRC 105001.</title>
        <authorList>
            <person name="Sun Q."/>
            <person name="Mori K."/>
        </authorList>
    </citation>
    <scope>NUCLEOTIDE SEQUENCE</scope>
    <source>
        <strain evidence="6">NBRC 105001</strain>
    </source>
</reference>
<keyword evidence="2" id="KW-0805">Transcription regulation</keyword>
<dbReference type="CDD" id="cd08417">
    <property type="entry name" value="PBP2_Nitroaromatics_like"/>
    <property type="match status" value="1"/>
</dbReference>
<evidence type="ECO:0000313" key="7">
    <source>
        <dbReference type="EMBL" id="PQJ86783.1"/>
    </source>
</evidence>
<evidence type="ECO:0000313" key="9">
    <source>
        <dbReference type="Proteomes" id="UP001156660"/>
    </source>
</evidence>